<dbReference type="EMBL" id="FPIP01000002">
    <property type="protein sequence ID" value="SFW22762.1"/>
    <property type="molecule type" value="Genomic_DNA"/>
</dbReference>
<proteinExistence type="predicted"/>
<dbReference type="Proteomes" id="UP000183461">
    <property type="component" value="Unassembled WGS sequence"/>
</dbReference>
<evidence type="ECO:0000313" key="1">
    <source>
        <dbReference type="EMBL" id="SFW22762.1"/>
    </source>
</evidence>
<dbReference type="SUPFAM" id="SSF55874">
    <property type="entry name" value="ATPase domain of HSP90 chaperone/DNA topoisomerase II/histidine kinase"/>
    <property type="match status" value="1"/>
</dbReference>
<keyword evidence="1" id="KW-0418">Kinase</keyword>
<organism evidence="1 2">
    <name type="scientific">Ruminococcus flavefaciens</name>
    <dbReference type="NCBI Taxonomy" id="1265"/>
    <lineage>
        <taxon>Bacteria</taxon>
        <taxon>Bacillati</taxon>
        <taxon>Bacillota</taxon>
        <taxon>Clostridia</taxon>
        <taxon>Eubacteriales</taxon>
        <taxon>Oscillospiraceae</taxon>
        <taxon>Ruminococcus</taxon>
    </lineage>
</organism>
<protein>
    <submittedName>
        <fullName evidence="1">Histidine kinase-, DNA gyrase B-, and HSP90-like ATPase</fullName>
    </submittedName>
</protein>
<dbReference type="Pfam" id="PF13589">
    <property type="entry name" value="HATPase_c_3"/>
    <property type="match status" value="1"/>
</dbReference>
<dbReference type="RefSeq" id="WP_072299589.1">
    <property type="nucleotide sequence ID" value="NZ_FPIP01000002.1"/>
</dbReference>
<keyword evidence="1" id="KW-0808">Transferase</keyword>
<gene>
    <name evidence="1" type="ORF">SAMN02910280_1228</name>
</gene>
<sequence length="501" mass="57787">MSRLRENKPTADVLMTSMRAMGYSFESAIADIIDNSISAHAHEVILHFPVDPSECYVAICDNGNGMTKAELFDAMKYGSEAKRNGRSDDDLGRFGLGLKAASLSQCRKLTVISKKDSKISAYIWDLDVIEEKRDWYVVECAAKQISEIRFTDYLDNLDSGTVVLWENFDLMEKSTGNVYGALSTHMTETSDYLSLIFHRFLNRNDKSAVRIKINNFQLEGFDPFLENHNKTNIRREIKIMIPDSDGKDQAVYVQPYILPFQKDLSPEDKKRSGGIENYRSKQGFYIYRNERLIVWGTWFNRHRDELTKYARIRVDIPNTLDDIWGIDIKKQSATIPPSIRKRLTKAVDDAMDRSVQKQTYRGRVAKVDEDMDYVWDRVSLREGLFTYRINRDSKVFDLIKEKINEDALPYLDMLLEEIESNIPFQQIYIDKSQNVIDEEVTDERKAEVELKADLMIKFALGAGATDVNGVIDRLFLSEPFSNFPEMKDTLKERYNGKSGKS</sequence>
<dbReference type="AlphaFoldDB" id="A0A1K1MHY8"/>
<accession>A0A1K1MHY8</accession>
<dbReference type="GO" id="GO:0016301">
    <property type="term" value="F:kinase activity"/>
    <property type="evidence" value="ECO:0007669"/>
    <property type="project" value="UniProtKB-KW"/>
</dbReference>
<dbReference type="Gene3D" id="3.30.565.10">
    <property type="entry name" value="Histidine kinase-like ATPase, C-terminal domain"/>
    <property type="match status" value="1"/>
</dbReference>
<dbReference type="InterPro" id="IPR036890">
    <property type="entry name" value="HATPase_C_sf"/>
</dbReference>
<evidence type="ECO:0000313" key="2">
    <source>
        <dbReference type="Proteomes" id="UP000183461"/>
    </source>
</evidence>
<name>A0A1K1MHY8_RUMFL</name>
<reference evidence="1 2" key="1">
    <citation type="submission" date="2016-11" db="EMBL/GenBank/DDBJ databases">
        <authorList>
            <person name="Jaros S."/>
            <person name="Januszkiewicz K."/>
            <person name="Wedrychowicz H."/>
        </authorList>
    </citation>
    <scope>NUCLEOTIDE SEQUENCE [LARGE SCALE GENOMIC DNA]</scope>
    <source>
        <strain evidence="1 2">YL228</strain>
    </source>
</reference>